<keyword evidence="5" id="KW-0276">Fatty acid metabolism</keyword>
<dbReference type="EMBL" id="JAGKQM010000013">
    <property type="protein sequence ID" value="KAH0891984.1"/>
    <property type="molecule type" value="Genomic_DNA"/>
</dbReference>
<evidence type="ECO:0000259" key="10">
    <source>
        <dbReference type="PROSITE" id="PS52004"/>
    </source>
</evidence>
<keyword evidence="8" id="KW-0012">Acyltransferase</keyword>
<dbReference type="Pfam" id="PF02801">
    <property type="entry name" value="Ketoacyl-synt_C"/>
    <property type="match status" value="1"/>
</dbReference>
<dbReference type="Proteomes" id="UP000824890">
    <property type="component" value="Unassembled WGS sequence"/>
</dbReference>
<protein>
    <recommendedName>
        <fullName evidence="2">beta-ketoacyl-[acyl-carrier-protein] synthase I</fullName>
        <ecNumber evidence="2">2.3.1.41</ecNumber>
    </recommendedName>
</protein>
<evidence type="ECO:0000256" key="5">
    <source>
        <dbReference type="ARBA" id="ARBA00022832"/>
    </source>
</evidence>
<comment type="similarity">
    <text evidence="1 9">Belongs to the thiolase-like superfamily. Beta-ketoacyl-ACP synthases family.</text>
</comment>
<evidence type="ECO:0000256" key="3">
    <source>
        <dbReference type="ARBA" id="ARBA00022516"/>
    </source>
</evidence>
<dbReference type="InterPro" id="IPR017568">
    <property type="entry name" value="3-oxoacyl-ACP_synth-2"/>
</dbReference>
<dbReference type="InterPro" id="IPR020841">
    <property type="entry name" value="PKS_Beta-ketoAc_synthase_dom"/>
</dbReference>
<dbReference type="PANTHER" id="PTHR11712:SF297">
    <property type="entry name" value="3-OXOACYL-[ACYL-CARRIER-PROTEIN] SYNTHASE, MITOCHONDRIAL"/>
    <property type="match status" value="1"/>
</dbReference>
<keyword evidence="12" id="KW-1185">Reference proteome</keyword>
<dbReference type="PANTHER" id="PTHR11712">
    <property type="entry name" value="POLYKETIDE SYNTHASE-RELATED"/>
    <property type="match status" value="1"/>
</dbReference>
<evidence type="ECO:0000256" key="7">
    <source>
        <dbReference type="ARBA" id="ARBA00023160"/>
    </source>
</evidence>
<organism evidence="11 12">
    <name type="scientific">Brassica napus</name>
    <name type="common">Rape</name>
    <dbReference type="NCBI Taxonomy" id="3708"/>
    <lineage>
        <taxon>Eukaryota</taxon>
        <taxon>Viridiplantae</taxon>
        <taxon>Streptophyta</taxon>
        <taxon>Embryophyta</taxon>
        <taxon>Tracheophyta</taxon>
        <taxon>Spermatophyta</taxon>
        <taxon>Magnoliopsida</taxon>
        <taxon>eudicotyledons</taxon>
        <taxon>Gunneridae</taxon>
        <taxon>Pentapetalae</taxon>
        <taxon>rosids</taxon>
        <taxon>malvids</taxon>
        <taxon>Brassicales</taxon>
        <taxon>Brassicaceae</taxon>
        <taxon>Brassiceae</taxon>
        <taxon>Brassica</taxon>
    </lineage>
</organism>
<accession>A0ABQ8AHF0</accession>
<dbReference type="InterPro" id="IPR018201">
    <property type="entry name" value="Ketoacyl_synth_AS"/>
</dbReference>
<dbReference type="CDD" id="cd00834">
    <property type="entry name" value="KAS_I_II"/>
    <property type="match status" value="1"/>
</dbReference>
<reference evidence="11 12" key="1">
    <citation type="submission" date="2021-05" db="EMBL/GenBank/DDBJ databases">
        <title>Genome Assembly of Synthetic Allotetraploid Brassica napus Reveals Homoeologous Exchanges between Subgenomes.</title>
        <authorList>
            <person name="Davis J.T."/>
        </authorList>
    </citation>
    <scope>NUCLEOTIDE SEQUENCE [LARGE SCALE GENOMIC DNA]</scope>
    <source>
        <strain evidence="12">cv. Da-Ae</strain>
        <tissue evidence="11">Seedling</tissue>
    </source>
</reference>
<keyword evidence="3" id="KW-0444">Lipid biosynthesis</keyword>
<dbReference type="SUPFAM" id="SSF53901">
    <property type="entry name" value="Thiolase-like"/>
    <property type="match status" value="2"/>
</dbReference>
<dbReference type="InterPro" id="IPR014030">
    <property type="entry name" value="Ketoacyl_synth_N"/>
</dbReference>
<evidence type="ECO:0000256" key="6">
    <source>
        <dbReference type="ARBA" id="ARBA00023098"/>
    </source>
</evidence>
<evidence type="ECO:0000256" key="2">
    <source>
        <dbReference type="ARBA" id="ARBA00013191"/>
    </source>
</evidence>
<name>A0ABQ8AHF0_BRANA</name>
<feature type="domain" description="Ketosynthase family 3 (KS3)" evidence="10">
    <location>
        <begin position="108"/>
        <end position="548"/>
    </location>
</feature>
<keyword evidence="6" id="KW-0443">Lipid metabolism</keyword>
<evidence type="ECO:0000313" key="11">
    <source>
        <dbReference type="EMBL" id="KAH0891984.1"/>
    </source>
</evidence>
<evidence type="ECO:0000313" key="12">
    <source>
        <dbReference type="Proteomes" id="UP000824890"/>
    </source>
</evidence>
<gene>
    <name evidence="11" type="ORF">HID58_054413</name>
</gene>
<keyword evidence="7" id="KW-0275">Fatty acid biosynthesis</keyword>
<proteinExistence type="inferred from homology"/>
<dbReference type="PROSITE" id="PS00606">
    <property type="entry name" value="KS3_1"/>
    <property type="match status" value="1"/>
</dbReference>
<dbReference type="NCBIfam" id="NF005589">
    <property type="entry name" value="PRK07314.1"/>
    <property type="match status" value="1"/>
</dbReference>
<dbReference type="InterPro" id="IPR016039">
    <property type="entry name" value="Thiolase-like"/>
</dbReference>
<dbReference type="Gene3D" id="3.40.47.10">
    <property type="match status" value="2"/>
</dbReference>
<dbReference type="EC" id="2.3.1.41" evidence="2"/>
<evidence type="ECO:0000256" key="9">
    <source>
        <dbReference type="RuleBase" id="RU003694"/>
    </source>
</evidence>
<dbReference type="Pfam" id="PF00109">
    <property type="entry name" value="ketoacyl-synt"/>
    <property type="match status" value="1"/>
</dbReference>
<evidence type="ECO:0000256" key="4">
    <source>
        <dbReference type="ARBA" id="ARBA00022679"/>
    </source>
</evidence>
<dbReference type="InterPro" id="IPR000794">
    <property type="entry name" value="Beta-ketoacyl_synthase"/>
</dbReference>
<dbReference type="InterPro" id="IPR014031">
    <property type="entry name" value="Ketoacyl_synth_C"/>
</dbReference>
<keyword evidence="4 9" id="KW-0808">Transferase</keyword>
<dbReference type="PROSITE" id="PS52004">
    <property type="entry name" value="KS3_2"/>
    <property type="match status" value="1"/>
</dbReference>
<comment type="caution">
    <text evidence="11">The sequence shown here is derived from an EMBL/GenBank/DDBJ whole genome shotgun (WGS) entry which is preliminary data.</text>
</comment>
<evidence type="ECO:0000256" key="1">
    <source>
        <dbReference type="ARBA" id="ARBA00008467"/>
    </source>
</evidence>
<sequence length="549" mass="58866">MEAEVVYYPRSGNKVADRIANETTKFMSFVPKLYSILHVWLFFCVEADKYLLKKKLPCSSLSPSYPAVITVVSAREMATSFLRRNLNTTRFSLNRFISTSSSSYSSSHRRVVVTGLGMVTPLGRGVETTWRRLIGGESGIRGLTPDDLKMSSFDEETKLYTFDQLSSKVAAFVPYGSNTGEFDEGLWLNSKVSSLNFLSDVAIAKFIGYALCAADEALRDAEWLPTEEEEKERTGVSIGGGIGSISDIVEAAQMICEKRLRRLSPFFIPKILVNMASGHVSMKYGFQGPNHAAVTACATGAHSIGDATRMIQFGDADVMVAGGTESSIDALSVAGFSRSRALSTKFNSSPQEASRPFDCGRDGFVIGEGSGVIVLEELEHAKRRGAKIYAELCGYGMSGDAHHITQPPEDGKGAVLAMTRALKQSGLSPNEVDYVNAHATSTPIGDAVEARAIKTVFSDHATSGTLAFSSTKGATGHLLGAAGAVEAIFSVLAIHHGVAPLTLNVKNPDPIFDKSFMPLTTSKEMLVKTAMSNSFGFGGTNASLLFASI</sequence>
<dbReference type="SMART" id="SM00825">
    <property type="entry name" value="PKS_KS"/>
    <property type="match status" value="1"/>
</dbReference>
<dbReference type="NCBIfam" id="TIGR03150">
    <property type="entry name" value="fabF"/>
    <property type="match status" value="1"/>
</dbReference>
<evidence type="ECO:0000256" key="8">
    <source>
        <dbReference type="ARBA" id="ARBA00023315"/>
    </source>
</evidence>